<organism evidence="1">
    <name type="scientific">viral metagenome</name>
    <dbReference type="NCBI Taxonomy" id="1070528"/>
    <lineage>
        <taxon>unclassified sequences</taxon>
        <taxon>metagenomes</taxon>
        <taxon>organismal metagenomes</taxon>
    </lineage>
</organism>
<sequence>MRKWLESKKADKNYSKIEADLQKIEEKYNIKIYARLISTTEIIEPVLTFDNITK</sequence>
<protein>
    <submittedName>
        <fullName evidence="1">Uncharacterized protein</fullName>
    </submittedName>
</protein>
<evidence type="ECO:0000313" key="1">
    <source>
        <dbReference type="EMBL" id="QJA63407.1"/>
    </source>
</evidence>
<dbReference type="AlphaFoldDB" id="A0A6M3J2D5"/>
<evidence type="ECO:0000313" key="2">
    <source>
        <dbReference type="EMBL" id="QJH97636.1"/>
    </source>
</evidence>
<name>A0A6M3J2D5_9ZZZZ</name>
<dbReference type="EMBL" id="MT144695">
    <property type="protein sequence ID" value="QJH97636.1"/>
    <property type="molecule type" value="Genomic_DNA"/>
</dbReference>
<gene>
    <name evidence="1" type="ORF">MM415B00628_0025</name>
    <name evidence="2" type="ORF">TM448B01052_0002</name>
</gene>
<accession>A0A6M3J2D5</accession>
<reference evidence="1" key="1">
    <citation type="submission" date="2020-03" db="EMBL/GenBank/DDBJ databases">
        <title>The deep terrestrial virosphere.</title>
        <authorList>
            <person name="Holmfeldt K."/>
            <person name="Nilsson E."/>
            <person name="Simone D."/>
            <person name="Lopez-Fernandez M."/>
            <person name="Wu X."/>
            <person name="de Brujin I."/>
            <person name="Lundin D."/>
            <person name="Andersson A."/>
            <person name="Bertilsson S."/>
            <person name="Dopson M."/>
        </authorList>
    </citation>
    <scope>NUCLEOTIDE SEQUENCE</scope>
    <source>
        <strain evidence="1">MM415B00628</strain>
        <strain evidence="2">TM448B01052</strain>
    </source>
</reference>
<proteinExistence type="predicted"/>
<dbReference type="EMBL" id="MT141496">
    <property type="protein sequence ID" value="QJA63407.1"/>
    <property type="molecule type" value="Genomic_DNA"/>
</dbReference>